<feature type="compositionally biased region" description="Basic and acidic residues" evidence="5">
    <location>
        <begin position="153"/>
        <end position="164"/>
    </location>
</feature>
<dbReference type="SMART" id="SM00719">
    <property type="entry name" value="Plus3"/>
    <property type="match status" value="1"/>
</dbReference>
<dbReference type="PROSITE" id="PS51360">
    <property type="entry name" value="PLUS3"/>
    <property type="match status" value="1"/>
</dbReference>
<feature type="compositionally biased region" description="Acidic residues" evidence="5">
    <location>
        <begin position="275"/>
        <end position="288"/>
    </location>
</feature>
<protein>
    <recommendedName>
        <fullName evidence="6">Plus3 domain-containing protein</fullName>
    </recommendedName>
</protein>
<evidence type="ECO:0000256" key="2">
    <source>
        <dbReference type="ARBA" id="ARBA00023015"/>
    </source>
</evidence>
<dbReference type="AlphaFoldDB" id="A0AAE0C484"/>
<dbReference type="PANTHER" id="PTHR13115:SF8">
    <property type="entry name" value="RNA POLYMERASE-ASSOCIATED PROTEIN RTF1 HOMOLOG"/>
    <property type="match status" value="1"/>
</dbReference>
<sequence>MDLDDELFAATAGAKPSNKKRKSSKSTKGSNSKRRRELSESDESEGEAELSEEEVSEGDDDDDDDDDEDALLRGKKDASKGGSSMPLKKRVAMQDDDSDEDDEDLFERELYKELGFGKDLYKDDEDKNELAQMTEFYREYELAERAEKRDALIEQHQLRERNRQQEAAFVESTQTPKARQSAGPKRTQPQRRQSGRSVLPMLHLFRFPGPTFLGAQAFQSLQEREKDSELKELKAIREKKGLHKPRPTARPSRDDDEEGSSGEEYQEEDAKPSDNEEDLEEEDDDDYAMVDRRGDDRRGRREETPEAYSDDDMEDMHEHDEEKFAEQSDLKHVILSRVTLEKWHKELFFANTVVGCFVKVSVGVKDGHPIYALGEVVDIIDGEHNGKQLKHYEFPLGSKKQTSKWLLLVCGTKKAFSMDMVSNKEMTEQDFLTMQKYISRYNLSPPTKGQVERVSNKIRDAENFRYSSEAVNQIVAQRKASGKAPINPSVEKDRLTQAMEIAKEEGNEDEVGDIEAQLMDVEEKLLNSNEALARIGKLNKSNAHQNLVFGSEAGGKKTDKKSKDKMQESKVDPFSRRATSFSCYWTPRTTQEDAKAKAEEEAAPAAPQVDASVTEAGAKGDEEPPTPRTEVPKENAAVEAHKSLMLDIDLSRVKDTAAREGSLSVVARCRLNAVATPFSSMPDTIRRLSLLEYKRRQGIEG</sequence>
<feature type="compositionally biased region" description="Acidic residues" evidence="5">
    <location>
        <begin position="40"/>
        <end position="69"/>
    </location>
</feature>
<dbReference type="SUPFAM" id="SSF159042">
    <property type="entry name" value="Plus3-like"/>
    <property type="match status" value="1"/>
</dbReference>
<keyword evidence="4" id="KW-0539">Nucleus</keyword>
<evidence type="ECO:0000313" key="7">
    <source>
        <dbReference type="EMBL" id="KAK3247047.1"/>
    </source>
</evidence>
<dbReference type="EMBL" id="LGRX02029273">
    <property type="protein sequence ID" value="KAK3247047.1"/>
    <property type="molecule type" value="Genomic_DNA"/>
</dbReference>
<dbReference type="Pfam" id="PF03126">
    <property type="entry name" value="Plus-3"/>
    <property type="match status" value="1"/>
</dbReference>
<feature type="region of interest" description="Disordered" evidence="5">
    <location>
        <begin position="218"/>
        <end position="324"/>
    </location>
</feature>
<feature type="domain" description="Plus3" evidence="6">
    <location>
        <begin position="324"/>
        <end position="463"/>
    </location>
</feature>
<keyword evidence="2" id="KW-0805">Transcription regulation</keyword>
<comment type="caution">
    <text evidence="7">The sequence shown here is derived from an EMBL/GenBank/DDBJ whole genome shotgun (WGS) entry which is preliminary data.</text>
</comment>
<feature type="compositionally biased region" description="Basic and acidic residues" evidence="5">
    <location>
        <begin position="289"/>
        <end position="304"/>
    </location>
</feature>
<dbReference type="Gene3D" id="3.90.70.200">
    <property type="entry name" value="Plus-3 domain"/>
    <property type="match status" value="1"/>
</dbReference>
<evidence type="ECO:0000259" key="6">
    <source>
        <dbReference type="PROSITE" id="PS51360"/>
    </source>
</evidence>
<evidence type="ECO:0000256" key="3">
    <source>
        <dbReference type="ARBA" id="ARBA00023163"/>
    </source>
</evidence>
<feature type="region of interest" description="Disordered" evidence="5">
    <location>
        <begin position="592"/>
        <end position="636"/>
    </location>
</feature>
<dbReference type="Proteomes" id="UP001190700">
    <property type="component" value="Unassembled WGS sequence"/>
</dbReference>
<keyword evidence="8" id="KW-1185">Reference proteome</keyword>
<dbReference type="GO" id="GO:0003677">
    <property type="term" value="F:DNA binding"/>
    <property type="evidence" value="ECO:0007669"/>
    <property type="project" value="InterPro"/>
</dbReference>
<evidence type="ECO:0000256" key="4">
    <source>
        <dbReference type="ARBA" id="ARBA00023242"/>
    </source>
</evidence>
<dbReference type="InterPro" id="IPR004343">
    <property type="entry name" value="Plus-3_dom"/>
</dbReference>
<feature type="compositionally biased region" description="Basic and acidic residues" evidence="5">
    <location>
        <begin position="70"/>
        <end position="79"/>
    </location>
</feature>
<keyword evidence="3" id="KW-0804">Transcription</keyword>
<feature type="region of interest" description="Disordered" evidence="5">
    <location>
        <begin position="153"/>
        <end position="201"/>
    </location>
</feature>
<feature type="compositionally biased region" description="Basic residues" evidence="5">
    <location>
        <begin position="17"/>
        <end position="36"/>
    </location>
</feature>
<gene>
    <name evidence="7" type="ORF">CYMTET_43443</name>
</gene>
<feature type="region of interest" description="Disordered" evidence="5">
    <location>
        <begin position="547"/>
        <end position="573"/>
    </location>
</feature>
<reference evidence="7 8" key="1">
    <citation type="journal article" date="2015" name="Genome Biol. Evol.">
        <title>Comparative Genomics of a Bacterivorous Green Alga Reveals Evolutionary Causalities and Consequences of Phago-Mixotrophic Mode of Nutrition.</title>
        <authorList>
            <person name="Burns J.A."/>
            <person name="Paasch A."/>
            <person name="Narechania A."/>
            <person name="Kim E."/>
        </authorList>
    </citation>
    <scope>NUCLEOTIDE SEQUENCE [LARGE SCALE GENOMIC DNA]</scope>
    <source>
        <strain evidence="7 8">PLY_AMNH</strain>
    </source>
</reference>
<accession>A0AAE0C484</accession>
<dbReference type="GO" id="GO:0016593">
    <property type="term" value="C:Cdc73/Paf1 complex"/>
    <property type="evidence" value="ECO:0007669"/>
    <property type="project" value="TreeGrafter"/>
</dbReference>
<dbReference type="InterPro" id="IPR036128">
    <property type="entry name" value="Plus3-like_sf"/>
</dbReference>
<evidence type="ECO:0000313" key="8">
    <source>
        <dbReference type="Proteomes" id="UP001190700"/>
    </source>
</evidence>
<dbReference type="PANTHER" id="PTHR13115">
    <property type="entry name" value="RNA POLYMERASE-ASSOCIATED PROTEIN RTF1 HOMOLOG"/>
    <property type="match status" value="1"/>
</dbReference>
<feature type="compositionally biased region" description="Acidic residues" evidence="5">
    <location>
        <begin position="254"/>
        <end position="267"/>
    </location>
</feature>
<comment type="subcellular location">
    <subcellularLocation>
        <location evidence="1">Nucleus</location>
    </subcellularLocation>
</comment>
<feature type="compositionally biased region" description="Basic and acidic residues" evidence="5">
    <location>
        <begin position="222"/>
        <end position="239"/>
    </location>
</feature>
<feature type="region of interest" description="Disordered" evidence="5">
    <location>
        <begin position="1"/>
        <end position="106"/>
    </location>
</feature>
<name>A0AAE0C484_9CHLO</name>
<dbReference type="GO" id="GO:1990269">
    <property type="term" value="F:RNA polymerase II C-terminal domain phosphoserine binding"/>
    <property type="evidence" value="ECO:0007669"/>
    <property type="project" value="TreeGrafter"/>
</dbReference>
<proteinExistence type="predicted"/>
<organism evidence="7 8">
    <name type="scientific">Cymbomonas tetramitiformis</name>
    <dbReference type="NCBI Taxonomy" id="36881"/>
    <lineage>
        <taxon>Eukaryota</taxon>
        <taxon>Viridiplantae</taxon>
        <taxon>Chlorophyta</taxon>
        <taxon>Pyramimonadophyceae</taxon>
        <taxon>Pyramimonadales</taxon>
        <taxon>Pyramimonadaceae</taxon>
        <taxon>Cymbomonas</taxon>
    </lineage>
</organism>
<feature type="compositionally biased region" description="Basic and acidic residues" evidence="5">
    <location>
        <begin position="554"/>
        <end position="573"/>
    </location>
</feature>
<feature type="compositionally biased region" description="Acidic residues" evidence="5">
    <location>
        <begin position="94"/>
        <end position="106"/>
    </location>
</feature>
<evidence type="ECO:0000256" key="1">
    <source>
        <dbReference type="ARBA" id="ARBA00004123"/>
    </source>
</evidence>
<evidence type="ECO:0000256" key="5">
    <source>
        <dbReference type="SAM" id="MobiDB-lite"/>
    </source>
</evidence>